<protein>
    <submittedName>
        <fullName evidence="1">Uncharacterized protein</fullName>
    </submittedName>
</protein>
<dbReference type="Proteomes" id="UP000001861">
    <property type="component" value="Unassembled WGS sequence"/>
</dbReference>
<sequence>MRSGEYQATGSGDPRDKTTQLFPVMNSTYIDPTMSNTICTVTATAWGNTQAMTIITFFAVLLVSSVAQAALEGPCFIPGVGSGACLYTQTCLDGGGGSFPGFCPDDPVDVRCCFKRCPTSTGVGRCLPTSVCFTNLSGFCPGSAAKK</sequence>
<dbReference type="InParanoid" id="A8P7Y8"/>
<proteinExistence type="predicted"/>
<evidence type="ECO:0000313" key="2">
    <source>
        <dbReference type="Proteomes" id="UP000001861"/>
    </source>
</evidence>
<evidence type="ECO:0000313" key="1">
    <source>
        <dbReference type="EMBL" id="EAU82360.2"/>
    </source>
</evidence>
<dbReference type="OrthoDB" id="3012286at2759"/>
<gene>
    <name evidence="1" type="ORF">CC1G_06670</name>
</gene>
<accession>A8P7Y8</accession>
<keyword evidence="2" id="KW-1185">Reference proteome</keyword>
<name>A8P7Y8_COPC7</name>
<organism evidence="1 2">
    <name type="scientific">Coprinopsis cinerea (strain Okayama-7 / 130 / ATCC MYA-4618 / FGSC 9003)</name>
    <name type="common">Inky cap fungus</name>
    <name type="synonym">Hormographiella aspergillata</name>
    <dbReference type="NCBI Taxonomy" id="240176"/>
    <lineage>
        <taxon>Eukaryota</taxon>
        <taxon>Fungi</taxon>
        <taxon>Dikarya</taxon>
        <taxon>Basidiomycota</taxon>
        <taxon>Agaricomycotina</taxon>
        <taxon>Agaricomycetes</taxon>
        <taxon>Agaricomycetidae</taxon>
        <taxon>Agaricales</taxon>
        <taxon>Agaricineae</taxon>
        <taxon>Psathyrellaceae</taxon>
        <taxon>Coprinopsis</taxon>
    </lineage>
</organism>
<dbReference type="AlphaFoldDB" id="A8P7Y8"/>
<dbReference type="EMBL" id="AACS02000005">
    <property type="protein sequence ID" value="EAU82360.2"/>
    <property type="molecule type" value="Genomic_DNA"/>
</dbReference>
<reference evidence="1 2" key="1">
    <citation type="journal article" date="2010" name="Proc. Natl. Acad. Sci. U.S.A.">
        <title>Insights into evolution of multicellular fungi from the assembled chromosomes of the mushroom Coprinopsis cinerea (Coprinus cinereus).</title>
        <authorList>
            <person name="Stajich J.E."/>
            <person name="Wilke S.K."/>
            <person name="Ahren D."/>
            <person name="Au C.H."/>
            <person name="Birren B.W."/>
            <person name="Borodovsky M."/>
            <person name="Burns C."/>
            <person name="Canback B."/>
            <person name="Casselton L.A."/>
            <person name="Cheng C.K."/>
            <person name="Deng J."/>
            <person name="Dietrich F.S."/>
            <person name="Fargo D.C."/>
            <person name="Farman M.L."/>
            <person name="Gathman A.C."/>
            <person name="Goldberg J."/>
            <person name="Guigo R."/>
            <person name="Hoegger P.J."/>
            <person name="Hooker J.B."/>
            <person name="Huggins A."/>
            <person name="James T.Y."/>
            <person name="Kamada T."/>
            <person name="Kilaru S."/>
            <person name="Kodira C."/>
            <person name="Kues U."/>
            <person name="Kupfer D."/>
            <person name="Kwan H.S."/>
            <person name="Lomsadze A."/>
            <person name="Li W."/>
            <person name="Lilly W.W."/>
            <person name="Ma L.J."/>
            <person name="Mackey A.J."/>
            <person name="Manning G."/>
            <person name="Martin F."/>
            <person name="Muraguchi H."/>
            <person name="Natvig D.O."/>
            <person name="Palmerini H."/>
            <person name="Ramesh M.A."/>
            <person name="Rehmeyer C.J."/>
            <person name="Roe B.A."/>
            <person name="Shenoy N."/>
            <person name="Stanke M."/>
            <person name="Ter-Hovhannisyan V."/>
            <person name="Tunlid A."/>
            <person name="Velagapudi R."/>
            <person name="Vision T.J."/>
            <person name="Zeng Q."/>
            <person name="Zolan M.E."/>
            <person name="Pukkila P.J."/>
        </authorList>
    </citation>
    <scope>NUCLEOTIDE SEQUENCE [LARGE SCALE GENOMIC DNA]</scope>
    <source>
        <strain evidence="2">Okayama-7 / 130 / ATCC MYA-4618 / FGSC 9003</strain>
    </source>
</reference>
<comment type="caution">
    <text evidence="1">The sequence shown here is derived from an EMBL/GenBank/DDBJ whole genome shotgun (WGS) entry which is preliminary data.</text>
</comment>
<dbReference type="GeneID" id="6016071"/>
<dbReference type="HOGENOM" id="CLU_1767959_0_0_1"/>
<dbReference type="RefSeq" id="XP_001839457.2">
    <property type="nucleotide sequence ID" value="XM_001839405.2"/>
</dbReference>
<dbReference type="KEGG" id="cci:CC1G_06670"/>
<dbReference type="VEuPathDB" id="FungiDB:CC1G_06670"/>